<evidence type="ECO:0000313" key="3">
    <source>
        <dbReference type="Proteomes" id="UP000245539"/>
    </source>
</evidence>
<organism evidence="2 3">
    <name type="scientific">Leucothrix pacifica</name>
    <dbReference type="NCBI Taxonomy" id="1247513"/>
    <lineage>
        <taxon>Bacteria</taxon>
        <taxon>Pseudomonadati</taxon>
        <taxon>Pseudomonadota</taxon>
        <taxon>Gammaproteobacteria</taxon>
        <taxon>Thiotrichales</taxon>
        <taxon>Thiotrichaceae</taxon>
        <taxon>Leucothrix</taxon>
    </lineage>
</organism>
<feature type="transmembrane region" description="Helical" evidence="1">
    <location>
        <begin position="117"/>
        <end position="141"/>
    </location>
</feature>
<comment type="caution">
    <text evidence="2">The sequence shown here is derived from an EMBL/GenBank/DDBJ whole genome shotgun (WGS) entry which is preliminary data.</text>
</comment>
<evidence type="ECO:0000313" key="2">
    <source>
        <dbReference type="EMBL" id="PWQ98027.1"/>
    </source>
</evidence>
<feature type="transmembrane region" description="Helical" evidence="1">
    <location>
        <begin position="67"/>
        <end position="89"/>
    </location>
</feature>
<gene>
    <name evidence="2" type="ORF">DKW60_08790</name>
</gene>
<dbReference type="Pfam" id="PF09955">
    <property type="entry name" value="DUF2189"/>
    <property type="match status" value="1"/>
</dbReference>
<feature type="transmembrane region" description="Helical" evidence="1">
    <location>
        <begin position="43"/>
        <end position="61"/>
    </location>
</feature>
<feature type="transmembrane region" description="Helical" evidence="1">
    <location>
        <begin position="207"/>
        <end position="235"/>
    </location>
</feature>
<evidence type="ECO:0008006" key="4">
    <source>
        <dbReference type="Google" id="ProtNLM"/>
    </source>
</evidence>
<keyword evidence="1" id="KW-0812">Transmembrane</keyword>
<accession>A0A317CIC6</accession>
<reference evidence="2 3" key="1">
    <citation type="submission" date="2018-05" db="EMBL/GenBank/DDBJ databases">
        <title>Leucothrix arctica sp. nov., isolated from Arctic seawater.</title>
        <authorList>
            <person name="Choi A."/>
            <person name="Baek K."/>
        </authorList>
    </citation>
    <scope>NUCLEOTIDE SEQUENCE [LARGE SCALE GENOMIC DNA]</scope>
    <source>
        <strain evidence="2 3">JCM 18388</strain>
    </source>
</reference>
<dbReference type="Proteomes" id="UP000245539">
    <property type="component" value="Unassembled WGS sequence"/>
</dbReference>
<evidence type="ECO:0000256" key="1">
    <source>
        <dbReference type="SAM" id="Phobius"/>
    </source>
</evidence>
<proteinExistence type="predicted"/>
<protein>
    <recommendedName>
        <fullName evidence="4">DUF2189 domain-containing protein</fullName>
    </recommendedName>
</protein>
<dbReference type="EMBL" id="QGKM01000019">
    <property type="protein sequence ID" value="PWQ98027.1"/>
    <property type="molecule type" value="Genomic_DNA"/>
</dbReference>
<feature type="transmembrane region" description="Helical" evidence="1">
    <location>
        <begin position="153"/>
        <end position="178"/>
    </location>
</feature>
<keyword evidence="1" id="KW-1133">Transmembrane helix</keyword>
<sequence>MSDLREEDMLPMIAPSRTIGLDAPLRWLKLGWQDFKSIPKLSLGYGLVMLIIALLIAWVAWKAQSLVVAIALTGGFFFIGPALAIGLYSMSRQLDSGVKPMLMRCIREGRKNMGNELVLSLMFLIVFLLWARAASMVHIFFPSFGNATFSDLAQFLGIGTIVGAIFAAVVFCVGAFSIPMLMDRTVDAVTAVLSSIAAVLKNKFTMAVWGLVIIGSVLLGIVTGFIGLVVILPVIGHATWHAYQEVIDASAWERNPGVGPSV</sequence>
<name>A0A317CIC6_9GAMM</name>
<dbReference type="OrthoDB" id="5621705at2"/>
<keyword evidence="1" id="KW-0472">Membrane</keyword>
<dbReference type="AlphaFoldDB" id="A0A317CIC6"/>
<dbReference type="InterPro" id="IPR018692">
    <property type="entry name" value="DUF2189"/>
</dbReference>
<keyword evidence="3" id="KW-1185">Reference proteome</keyword>
<dbReference type="RefSeq" id="WP_109837286.1">
    <property type="nucleotide sequence ID" value="NZ_QGKM01000019.1"/>
</dbReference>